<feature type="transmembrane region" description="Helical" evidence="7">
    <location>
        <begin position="149"/>
        <end position="170"/>
    </location>
</feature>
<feature type="transmembrane region" description="Helical" evidence="7">
    <location>
        <begin position="53"/>
        <end position="76"/>
    </location>
</feature>
<comment type="subcellular location">
    <subcellularLocation>
        <location evidence="1 7">Cell membrane</location>
        <topology evidence="1 7">Multi-pass membrane protein</topology>
    </subcellularLocation>
</comment>
<proteinExistence type="inferred from homology"/>
<keyword evidence="10" id="KW-1185">Reference proteome</keyword>
<feature type="domain" description="ABC transmembrane type-1" evidence="8">
    <location>
        <begin position="112"/>
        <end position="326"/>
    </location>
</feature>
<protein>
    <submittedName>
        <fullName evidence="9">Sugar ABC transporter permease</fullName>
    </submittedName>
</protein>
<evidence type="ECO:0000259" key="8">
    <source>
        <dbReference type="PROSITE" id="PS50928"/>
    </source>
</evidence>
<keyword evidence="3" id="KW-1003">Cell membrane</keyword>
<name>A0A942I670_9HYPH</name>
<evidence type="ECO:0000256" key="1">
    <source>
        <dbReference type="ARBA" id="ARBA00004651"/>
    </source>
</evidence>
<organism evidence="9 10">
    <name type="scientific">Devosia litorisediminis</name>
    <dbReference type="NCBI Taxonomy" id="2829817"/>
    <lineage>
        <taxon>Bacteria</taxon>
        <taxon>Pseudomonadati</taxon>
        <taxon>Pseudomonadota</taxon>
        <taxon>Alphaproteobacteria</taxon>
        <taxon>Hyphomicrobiales</taxon>
        <taxon>Devosiaceae</taxon>
        <taxon>Devosia</taxon>
    </lineage>
</organism>
<evidence type="ECO:0000313" key="9">
    <source>
        <dbReference type="EMBL" id="MBS3849966.1"/>
    </source>
</evidence>
<keyword evidence="5 7" id="KW-1133">Transmembrane helix</keyword>
<dbReference type="Proteomes" id="UP000678281">
    <property type="component" value="Unassembled WGS sequence"/>
</dbReference>
<dbReference type="InterPro" id="IPR035906">
    <property type="entry name" value="MetI-like_sf"/>
</dbReference>
<evidence type="ECO:0000313" key="10">
    <source>
        <dbReference type="Proteomes" id="UP000678281"/>
    </source>
</evidence>
<dbReference type="GO" id="GO:0005886">
    <property type="term" value="C:plasma membrane"/>
    <property type="evidence" value="ECO:0007669"/>
    <property type="project" value="UniProtKB-SubCell"/>
</dbReference>
<evidence type="ECO:0000256" key="4">
    <source>
        <dbReference type="ARBA" id="ARBA00022692"/>
    </source>
</evidence>
<dbReference type="Pfam" id="PF00528">
    <property type="entry name" value="BPD_transp_1"/>
    <property type="match status" value="1"/>
</dbReference>
<reference evidence="9" key="1">
    <citation type="submission" date="2021-04" db="EMBL/GenBank/DDBJ databases">
        <title>Devosia litorisediminis sp. nov., isolated from a sand dune.</title>
        <authorList>
            <person name="Park S."/>
            <person name="Yoon J.-H."/>
        </authorList>
    </citation>
    <scope>NUCLEOTIDE SEQUENCE</scope>
    <source>
        <strain evidence="9">BSSL-BM10</strain>
    </source>
</reference>
<keyword evidence="4 7" id="KW-0812">Transmembrane</keyword>
<dbReference type="Gene3D" id="1.10.3720.10">
    <property type="entry name" value="MetI-like"/>
    <property type="match status" value="1"/>
</dbReference>
<comment type="caution">
    <text evidence="9">The sequence shown here is derived from an EMBL/GenBank/DDBJ whole genome shotgun (WGS) entry which is preliminary data.</text>
</comment>
<dbReference type="PANTHER" id="PTHR43005">
    <property type="entry name" value="BLR7065 PROTEIN"/>
    <property type="match status" value="1"/>
</dbReference>
<feature type="transmembrane region" description="Helical" evidence="7">
    <location>
        <begin position="248"/>
        <end position="267"/>
    </location>
</feature>
<evidence type="ECO:0000256" key="3">
    <source>
        <dbReference type="ARBA" id="ARBA00022475"/>
    </source>
</evidence>
<evidence type="ECO:0000256" key="5">
    <source>
        <dbReference type="ARBA" id="ARBA00022989"/>
    </source>
</evidence>
<evidence type="ECO:0000256" key="7">
    <source>
        <dbReference type="RuleBase" id="RU363032"/>
    </source>
</evidence>
<dbReference type="PROSITE" id="PS50928">
    <property type="entry name" value="ABC_TM1"/>
    <property type="match status" value="1"/>
</dbReference>
<evidence type="ECO:0000256" key="6">
    <source>
        <dbReference type="ARBA" id="ARBA00023136"/>
    </source>
</evidence>
<feature type="transmembrane region" description="Helical" evidence="7">
    <location>
        <begin position="310"/>
        <end position="327"/>
    </location>
</feature>
<dbReference type="EMBL" id="JAGXTP010000002">
    <property type="protein sequence ID" value="MBS3849966.1"/>
    <property type="molecule type" value="Genomic_DNA"/>
</dbReference>
<dbReference type="SUPFAM" id="SSF160964">
    <property type="entry name" value="MalF N-terminal region-like"/>
    <property type="match status" value="1"/>
</dbReference>
<accession>A0A942I670</accession>
<evidence type="ECO:0000256" key="2">
    <source>
        <dbReference type="ARBA" id="ARBA00022448"/>
    </source>
</evidence>
<dbReference type="AlphaFoldDB" id="A0A942I670"/>
<feature type="transmembrane region" description="Helical" evidence="7">
    <location>
        <begin position="202"/>
        <end position="227"/>
    </location>
</feature>
<keyword evidence="2 7" id="KW-0813">Transport</keyword>
<dbReference type="PANTHER" id="PTHR43005:SF1">
    <property type="entry name" value="SPERMIDINE_PUTRESCINE TRANSPORT SYSTEM PERMEASE PROTEIN"/>
    <property type="match status" value="1"/>
</dbReference>
<sequence length="341" mass="38213">MHCSGLFILVAFPRGGEARVGVLSVATDVQIPPRARWSEGFAAFFRSPRAVPYLLLLPAIIVILAVVLVPLLVSFWTSFTSYNLTKPATLFNFVGLRNYQRLMGNEDFWWAFGRTFIFVTITLNLEMLLGLGLALLINKITWGQRTLRTIMMFPMMFSPILVGFQFKYIFNDSIGLVNNALFDLGLITQPIPWLVDGTLANFSIIFAEIWMSTSIFAILLLAGLMALPKDPIEAAKVDGCNPLQVFQHITLPFLMPFVYIAMTIRSLDVARAYDMVRIMTNGGPAGRTELIWTLMTRTGYQNSQMGMANAMGYVSILLSIFFTVFFFRKLTAARTFMGGAQ</sequence>
<keyword evidence="6 7" id="KW-0472">Membrane</keyword>
<dbReference type="CDD" id="cd06261">
    <property type="entry name" value="TM_PBP2"/>
    <property type="match status" value="1"/>
</dbReference>
<gene>
    <name evidence="9" type="ORF">KD146_14790</name>
</gene>
<feature type="transmembrane region" description="Helical" evidence="7">
    <location>
        <begin position="108"/>
        <end position="137"/>
    </location>
</feature>
<dbReference type="InterPro" id="IPR000515">
    <property type="entry name" value="MetI-like"/>
</dbReference>
<dbReference type="GO" id="GO:0055085">
    <property type="term" value="P:transmembrane transport"/>
    <property type="evidence" value="ECO:0007669"/>
    <property type="project" value="InterPro"/>
</dbReference>
<dbReference type="SUPFAM" id="SSF161098">
    <property type="entry name" value="MetI-like"/>
    <property type="match status" value="1"/>
</dbReference>
<comment type="similarity">
    <text evidence="7">Belongs to the binding-protein-dependent transport system permease family.</text>
</comment>